<evidence type="ECO:0000313" key="3">
    <source>
        <dbReference type="Proteomes" id="UP001428341"/>
    </source>
</evidence>
<dbReference type="PANTHER" id="PTHR36896">
    <property type="entry name" value="OS01G0729500 PROTEIN"/>
    <property type="match status" value="1"/>
</dbReference>
<organism evidence="2 3">
    <name type="scientific">Citrus x changshan-huyou</name>
    <dbReference type="NCBI Taxonomy" id="2935761"/>
    <lineage>
        <taxon>Eukaryota</taxon>
        <taxon>Viridiplantae</taxon>
        <taxon>Streptophyta</taxon>
        <taxon>Embryophyta</taxon>
        <taxon>Tracheophyta</taxon>
        <taxon>Spermatophyta</taxon>
        <taxon>Magnoliopsida</taxon>
        <taxon>eudicotyledons</taxon>
        <taxon>Gunneridae</taxon>
        <taxon>Pentapetalae</taxon>
        <taxon>rosids</taxon>
        <taxon>malvids</taxon>
        <taxon>Sapindales</taxon>
        <taxon>Rutaceae</taxon>
        <taxon>Aurantioideae</taxon>
        <taxon>Citrus</taxon>
    </lineage>
</organism>
<dbReference type="Proteomes" id="UP001428341">
    <property type="component" value="Unassembled WGS sequence"/>
</dbReference>
<reference evidence="2 3" key="1">
    <citation type="submission" date="2024-05" db="EMBL/GenBank/DDBJ databases">
        <title>Haplotype-resolved chromosome-level genome assembly of Huyou (Citrus changshanensis).</title>
        <authorList>
            <person name="Miao C."/>
            <person name="Chen W."/>
            <person name="Wu Y."/>
            <person name="Wang L."/>
            <person name="Zhao S."/>
            <person name="Grierson D."/>
            <person name="Xu C."/>
            <person name="Chen K."/>
        </authorList>
    </citation>
    <scope>NUCLEOTIDE SEQUENCE [LARGE SCALE GENOMIC DNA]</scope>
    <source>
        <strain evidence="2">01-14</strain>
        <tissue evidence="2">Leaf</tissue>
    </source>
</reference>
<sequence>MANCAHFAHRLALGLMATSYGFMVLIFVVLLSTIYQFSSLSAADSSSSYRSLLVVQRNSNRIPRCNEMGSRSECSQNPKCKWCRSEALDDMCFSESEAWRLPHQSVCWSCPCCKAYATLLKKWSEFLRSIGIVVLGRWGNLGTR</sequence>
<feature type="transmembrane region" description="Helical" evidence="1">
    <location>
        <begin position="12"/>
        <end position="35"/>
    </location>
</feature>
<evidence type="ECO:0000256" key="1">
    <source>
        <dbReference type="SAM" id="Phobius"/>
    </source>
</evidence>
<dbReference type="EMBL" id="JBCGBO010000003">
    <property type="protein sequence ID" value="KAK9214077.1"/>
    <property type="molecule type" value="Genomic_DNA"/>
</dbReference>
<gene>
    <name evidence="2" type="ORF">WN944_006065</name>
</gene>
<proteinExistence type="predicted"/>
<comment type="caution">
    <text evidence="2">The sequence shown here is derived from an EMBL/GenBank/DDBJ whole genome shotgun (WGS) entry which is preliminary data.</text>
</comment>
<dbReference type="AlphaFoldDB" id="A0AAP0MKD5"/>
<evidence type="ECO:0000313" key="2">
    <source>
        <dbReference type="EMBL" id="KAK9214077.1"/>
    </source>
</evidence>
<protein>
    <submittedName>
        <fullName evidence="2">Uncharacterized protein</fullName>
    </submittedName>
</protein>
<keyword evidence="3" id="KW-1185">Reference proteome</keyword>
<dbReference type="PANTHER" id="PTHR36896:SF2">
    <property type="entry name" value="OS01G0729500 PROTEIN"/>
    <property type="match status" value="1"/>
</dbReference>
<keyword evidence="1" id="KW-0812">Transmembrane</keyword>
<keyword evidence="1" id="KW-0472">Membrane</keyword>
<keyword evidence="1" id="KW-1133">Transmembrane helix</keyword>
<accession>A0AAP0MKD5</accession>
<name>A0AAP0MKD5_9ROSI</name>